<dbReference type="EMBL" id="JAGFBR010000008">
    <property type="protein sequence ID" value="KAH0463480.1"/>
    <property type="molecule type" value="Genomic_DNA"/>
</dbReference>
<evidence type="ECO:0000256" key="3">
    <source>
        <dbReference type="ARBA" id="ARBA00022737"/>
    </source>
</evidence>
<comment type="similarity">
    <text evidence="1">Belongs to the disease resistance NB-LRR family.</text>
</comment>
<dbReference type="Proteomes" id="UP000775213">
    <property type="component" value="Unassembled WGS sequence"/>
</dbReference>
<keyword evidence="6" id="KW-0812">Transmembrane</keyword>
<evidence type="ECO:0000256" key="5">
    <source>
        <dbReference type="ARBA" id="ARBA00022821"/>
    </source>
</evidence>
<evidence type="ECO:0000313" key="8">
    <source>
        <dbReference type="EMBL" id="KAH0463480.1"/>
    </source>
</evidence>
<protein>
    <recommendedName>
        <fullName evidence="7">Disease resistance N-terminal domain-containing protein</fullName>
    </recommendedName>
</protein>
<dbReference type="GO" id="GO:0006952">
    <property type="term" value="P:defense response"/>
    <property type="evidence" value="ECO:0007669"/>
    <property type="project" value="UniProtKB-KW"/>
</dbReference>
<feature type="domain" description="Disease resistance N-terminal" evidence="7">
    <location>
        <begin position="50"/>
        <end position="106"/>
    </location>
</feature>
<dbReference type="AlphaFoldDB" id="A0AAV7H630"/>
<proteinExistence type="inferred from homology"/>
<sequence>MAHLNVQPGRALRLISVTACSEPIFPCLIPFFFHTALYFSGFWLSCMKDEALEMMRENHLKIQAVAFVSSLAHIREQNRHLKEWLWKLRDDIDDADDVLDELEYWKHKIQLA</sequence>
<gene>
    <name evidence="8" type="ORF">IEQ34_008062</name>
</gene>
<keyword evidence="9" id="KW-1185">Reference proteome</keyword>
<comment type="caution">
    <text evidence="8">The sequence shown here is derived from an EMBL/GenBank/DDBJ whole genome shotgun (WGS) entry which is preliminary data.</text>
</comment>
<keyword evidence="3" id="KW-0677">Repeat</keyword>
<evidence type="ECO:0000256" key="4">
    <source>
        <dbReference type="ARBA" id="ARBA00022741"/>
    </source>
</evidence>
<dbReference type="InterPro" id="IPR041118">
    <property type="entry name" value="Rx_N"/>
</dbReference>
<evidence type="ECO:0000256" key="2">
    <source>
        <dbReference type="ARBA" id="ARBA00022614"/>
    </source>
</evidence>
<reference evidence="8 9" key="1">
    <citation type="journal article" date="2021" name="Hortic Res">
        <title>Chromosome-scale assembly of the Dendrobium chrysotoxum genome enhances the understanding of orchid evolution.</title>
        <authorList>
            <person name="Zhang Y."/>
            <person name="Zhang G.Q."/>
            <person name="Zhang D."/>
            <person name="Liu X.D."/>
            <person name="Xu X.Y."/>
            <person name="Sun W.H."/>
            <person name="Yu X."/>
            <person name="Zhu X."/>
            <person name="Wang Z.W."/>
            <person name="Zhao X."/>
            <person name="Zhong W.Y."/>
            <person name="Chen H."/>
            <person name="Yin W.L."/>
            <person name="Huang T."/>
            <person name="Niu S.C."/>
            <person name="Liu Z.J."/>
        </authorList>
    </citation>
    <scope>NUCLEOTIDE SEQUENCE [LARGE SCALE GENOMIC DNA]</scope>
    <source>
        <strain evidence="8">Lindl</strain>
    </source>
</reference>
<keyword evidence="4" id="KW-0547">Nucleotide-binding</keyword>
<feature type="transmembrane region" description="Helical" evidence="6">
    <location>
        <begin position="23"/>
        <end position="46"/>
    </location>
</feature>
<keyword evidence="6" id="KW-1133">Transmembrane helix</keyword>
<dbReference type="GO" id="GO:0000166">
    <property type="term" value="F:nucleotide binding"/>
    <property type="evidence" value="ECO:0007669"/>
    <property type="project" value="UniProtKB-KW"/>
</dbReference>
<organism evidence="8 9">
    <name type="scientific">Dendrobium chrysotoxum</name>
    <name type="common">Orchid</name>
    <dbReference type="NCBI Taxonomy" id="161865"/>
    <lineage>
        <taxon>Eukaryota</taxon>
        <taxon>Viridiplantae</taxon>
        <taxon>Streptophyta</taxon>
        <taxon>Embryophyta</taxon>
        <taxon>Tracheophyta</taxon>
        <taxon>Spermatophyta</taxon>
        <taxon>Magnoliopsida</taxon>
        <taxon>Liliopsida</taxon>
        <taxon>Asparagales</taxon>
        <taxon>Orchidaceae</taxon>
        <taxon>Epidendroideae</taxon>
        <taxon>Malaxideae</taxon>
        <taxon>Dendrobiinae</taxon>
        <taxon>Dendrobium</taxon>
    </lineage>
</organism>
<evidence type="ECO:0000256" key="6">
    <source>
        <dbReference type="SAM" id="Phobius"/>
    </source>
</evidence>
<keyword evidence="2" id="KW-0433">Leucine-rich repeat</keyword>
<evidence type="ECO:0000256" key="1">
    <source>
        <dbReference type="ARBA" id="ARBA00008894"/>
    </source>
</evidence>
<keyword evidence="5" id="KW-0611">Plant defense</keyword>
<name>A0AAV7H630_DENCH</name>
<accession>A0AAV7H630</accession>
<evidence type="ECO:0000313" key="9">
    <source>
        <dbReference type="Proteomes" id="UP000775213"/>
    </source>
</evidence>
<dbReference type="Pfam" id="PF18052">
    <property type="entry name" value="Rx_N"/>
    <property type="match status" value="1"/>
</dbReference>
<keyword evidence="6" id="KW-0472">Membrane</keyword>
<evidence type="ECO:0000259" key="7">
    <source>
        <dbReference type="Pfam" id="PF18052"/>
    </source>
</evidence>